<protein>
    <recommendedName>
        <fullName evidence="2">Lipoyl-binding domain-containing protein</fullName>
    </recommendedName>
</protein>
<reference evidence="3" key="1">
    <citation type="submission" date="2014-06" db="EMBL/GenBank/DDBJ databases">
        <title>Key roles for freshwater Actinobacteria revealed by deep metagenomic sequencing.</title>
        <authorList>
            <person name="Ghai R."/>
            <person name="Mizuno C.M."/>
            <person name="Picazo A."/>
            <person name="Camacho A."/>
            <person name="Rodriguez-Valera F."/>
        </authorList>
    </citation>
    <scope>NUCLEOTIDE SEQUENCE</scope>
</reference>
<dbReference type="Pfam" id="PF00364">
    <property type="entry name" value="Biotin_lipoyl"/>
    <property type="match status" value="1"/>
</dbReference>
<gene>
    <name evidence="3" type="ORF">GM51_19675</name>
</gene>
<accession>A0A094PQY8</accession>
<dbReference type="EMBL" id="JNSL01000185">
    <property type="protein sequence ID" value="KGA13482.1"/>
    <property type="molecule type" value="Genomic_DNA"/>
</dbReference>
<dbReference type="GO" id="GO:0045254">
    <property type="term" value="C:pyruvate dehydrogenase complex"/>
    <property type="evidence" value="ECO:0007669"/>
    <property type="project" value="InterPro"/>
</dbReference>
<comment type="caution">
    <text evidence="3">The sequence shown here is derived from an EMBL/GenBank/DDBJ whole genome shotgun (WGS) entry which is preliminary data.</text>
</comment>
<dbReference type="InterPro" id="IPR045257">
    <property type="entry name" value="E2/Pdx1"/>
</dbReference>
<organism evidence="3">
    <name type="scientific">freshwater metagenome</name>
    <dbReference type="NCBI Taxonomy" id="449393"/>
    <lineage>
        <taxon>unclassified sequences</taxon>
        <taxon>metagenomes</taxon>
        <taxon>ecological metagenomes</taxon>
    </lineage>
</organism>
<dbReference type="PROSITE" id="PS50968">
    <property type="entry name" value="BIOTINYL_LIPOYL"/>
    <property type="match status" value="1"/>
</dbReference>
<evidence type="ECO:0000313" key="3">
    <source>
        <dbReference type="EMBL" id="KGA13482.1"/>
    </source>
</evidence>
<keyword evidence="1" id="KW-0450">Lipoyl</keyword>
<feature type="domain" description="Lipoyl-binding" evidence="2">
    <location>
        <begin position="2"/>
        <end position="77"/>
    </location>
</feature>
<name>A0A094PQY8_9ZZZZ</name>
<dbReference type="PANTHER" id="PTHR23151">
    <property type="entry name" value="DIHYDROLIPOAMIDE ACETYL/SUCCINYL-TRANSFERASE-RELATED"/>
    <property type="match status" value="1"/>
</dbReference>
<evidence type="ECO:0000259" key="2">
    <source>
        <dbReference type="PROSITE" id="PS50968"/>
    </source>
</evidence>
<dbReference type="CDD" id="cd06849">
    <property type="entry name" value="lipoyl_domain"/>
    <property type="match status" value="1"/>
</dbReference>
<evidence type="ECO:0000256" key="1">
    <source>
        <dbReference type="ARBA" id="ARBA00022823"/>
    </source>
</evidence>
<proteinExistence type="predicted"/>
<dbReference type="Gene3D" id="2.40.50.100">
    <property type="match status" value="1"/>
</dbReference>
<dbReference type="GO" id="GO:0006086">
    <property type="term" value="P:pyruvate decarboxylation to acetyl-CoA"/>
    <property type="evidence" value="ECO:0007669"/>
    <property type="project" value="InterPro"/>
</dbReference>
<dbReference type="PROSITE" id="PS00189">
    <property type="entry name" value="LIPOYL"/>
    <property type="match status" value="1"/>
</dbReference>
<dbReference type="InterPro" id="IPR000089">
    <property type="entry name" value="Biotin_lipoyl"/>
</dbReference>
<sequence>MEEQILTPIIGSEDGQAVLSTWSIKVGDQITVGQVIATIETNKAVLDLESTKKGVVKELLVSAGSEIADLQPLVTVTVE</sequence>
<dbReference type="SUPFAM" id="SSF51230">
    <property type="entry name" value="Single hybrid motif"/>
    <property type="match status" value="1"/>
</dbReference>
<dbReference type="AlphaFoldDB" id="A0A094PQY8"/>
<dbReference type="PANTHER" id="PTHR23151:SF90">
    <property type="entry name" value="DIHYDROLIPOYLLYSINE-RESIDUE ACETYLTRANSFERASE COMPONENT OF PYRUVATE DEHYDROGENASE COMPLEX, MITOCHONDRIAL-RELATED"/>
    <property type="match status" value="1"/>
</dbReference>
<dbReference type="InterPro" id="IPR011053">
    <property type="entry name" value="Single_hybrid_motif"/>
</dbReference>
<dbReference type="InterPro" id="IPR003016">
    <property type="entry name" value="2-oxoA_DH_lipoyl-BS"/>
</dbReference>